<dbReference type="CDD" id="cd03214">
    <property type="entry name" value="ABC_Iron-Siderophores_B12_Hemin"/>
    <property type="match status" value="1"/>
</dbReference>
<dbReference type="InterPro" id="IPR017871">
    <property type="entry name" value="ABC_transporter-like_CS"/>
</dbReference>
<accession>A0ABP6M1T9</accession>
<dbReference type="PROSITE" id="PS00211">
    <property type="entry name" value="ABC_TRANSPORTER_1"/>
    <property type="match status" value="1"/>
</dbReference>
<keyword evidence="5" id="KW-1185">Reference proteome</keyword>
<evidence type="ECO:0000256" key="2">
    <source>
        <dbReference type="ARBA" id="ARBA00022840"/>
    </source>
</evidence>
<organism evidence="4 5">
    <name type="scientific">Nesterenkonia aethiopica</name>
    <dbReference type="NCBI Taxonomy" id="269144"/>
    <lineage>
        <taxon>Bacteria</taxon>
        <taxon>Bacillati</taxon>
        <taxon>Actinomycetota</taxon>
        <taxon>Actinomycetes</taxon>
        <taxon>Micrococcales</taxon>
        <taxon>Micrococcaceae</taxon>
        <taxon>Nesterenkonia</taxon>
    </lineage>
</organism>
<comment type="caution">
    <text evidence="4">The sequence shown here is derived from an EMBL/GenBank/DDBJ whole genome shotgun (WGS) entry which is preliminary data.</text>
</comment>
<dbReference type="InterPro" id="IPR003593">
    <property type="entry name" value="AAA+_ATPase"/>
</dbReference>
<dbReference type="Proteomes" id="UP001500236">
    <property type="component" value="Unassembled WGS sequence"/>
</dbReference>
<evidence type="ECO:0000313" key="4">
    <source>
        <dbReference type="EMBL" id="GAA3071503.1"/>
    </source>
</evidence>
<evidence type="ECO:0000259" key="3">
    <source>
        <dbReference type="PROSITE" id="PS50893"/>
    </source>
</evidence>
<name>A0ABP6M1T9_9MICC</name>
<dbReference type="SMART" id="SM00382">
    <property type="entry name" value="AAA"/>
    <property type="match status" value="1"/>
</dbReference>
<dbReference type="InterPro" id="IPR027417">
    <property type="entry name" value="P-loop_NTPase"/>
</dbReference>
<protein>
    <submittedName>
        <fullName evidence="4">ABC transporter ATP-binding protein</fullName>
    </submittedName>
</protein>
<dbReference type="InterPro" id="IPR003439">
    <property type="entry name" value="ABC_transporter-like_ATP-bd"/>
</dbReference>
<dbReference type="GO" id="GO:0005524">
    <property type="term" value="F:ATP binding"/>
    <property type="evidence" value="ECO:0007669"/>
    <property type="project" value="UniProtKB-KW"/>
</dbReference>
<dbReference type="PROSITE" id="PS50893">
    <property type="entry name" value="ABC_TRANSPORTER_2"/>
    <property type="match status" value="1"/>
</dbReference>
<dbReference type="SUPFAM" id="SSF52540">
    <property type="entry name" value="P-loop containing nucleoside triphosphate hydrolases"/>
    <property type="match status" value="1"/>
</dbReference>
<dbReference type="Gene3D" id="3.40.50.300">
    <property type="entry name" value="P-loop containing nucleotide triphosphate hydrolases"/>
    <property type="match status" value="1"/>
</dbReference>
<dbReference type="PANTHER" id="PTHR42794:SF2">
    <property type="entry name" value="ABC TRANSPORTER ATP-BINDING PROTEIN"/>
    <property type="match status" value="1"/>
</dbReference>
<evidence type="ECO:0000313" key="5">
    <source>
        <dbReference type="Proteomes" id="UP001500236"/>
    </source>
</evidence>
<sequence>MSLNAENVSWTRGGSLVVDDVTLRPSPGDTVGLLGPNGSGKSSLLRLMHGIVKPSSGAVLLDGEPLASVPRRRIARTVAVVSQHADTDTDIRVEDVVRLGRIPHRGAWGGDAVADDAAVTEALEQTGLQHKADQLWHTLSGGERQRAQIARALAQQPSELLLDEPTNHLDIRHQLELLSLVTRLPLTSVVALHDLNLAAMFCDQLVVLHQGAVVAGGAPDEVLTPELIARVYQVEAEVRHDPARGRVEVTFEPRAELAVPRRDGEVCGPRRTDSSPVISR</sequence>
<feature type="domain" description="ABC transporter" evidence="3">
    <location>
        <begin position="3"/>
        <end position="235"/>
    </location>
</feature>
<evidence type="ECO:0000256" key="1">
    <source>
        <dbReference type="ARBA" id="ARBA00022741"/>
    </source>
</evidence>
<dbReference type="PANTHER" id="PTHR42794">
    <property type="entry name" value="HEMIN IMPORT ATP-BINDING PROTEIN HMUV"/>
    <property type="match status" value="1"/>
</dbReference>
<dbReference type="RefSeq" id="WP_344684279.1">
    <property type="nucleotide sequence ID" value="NZ_BAAAVT010000016.1"/>
</dbReference>
<reference evidence="5" key="1">
    <citation type="journal article" date="2019" name="Int. J. Syst. Evol. Microbiol.">
        <title>The Global Catalogue of Microorganisms (GCM) 10K type strain sequencing project: providing services to taxonomists for standard genome sequencing and annotation.</title>
        <authorList>
            <consortium name="The Broad Institute Genomics Platform"/>
            <consortium name="The Broad Institute Genome Sequencing Center for Infectious Disease"/>
            <person name="Wu L."/>
            <person name="Ma J."/>
        </authorList>
    </citation>
    <scope>NUCLEOTIDE SEQUENCE [LARGE SCALE GENOMIC DNA]</scope>
    <source>
        <strain evidence="5">JCM 14309</strain>
    </source>
</reference>
<keyword evidence="2 4" id="KW-0067">ATP-binding</keyword>
<gene>
    <name evidence="4" type="ORF">GCM10010529_24610</name>
</gene>
<dbReference type="EMBL" id="BAAAVT010000016">
    <property type="protein sequence ID" value="GAA3071503.1"/>
    <property type="molecule type" value="Genomic_DNA"/>
</dbReference>
<proteinExistence type="predicted"/>
<keyword evidence="1" id="KW-0547">Nucleotide-binding</keyword>
<dbReference type="Pfam" id="PF00005">
    <property type="entry name" value="ABC_tran"/>
    <property type="match status" value="1"/>
</dbReference>